<evidence type="ECO:0000313" key="2">
    <source>
        <dbReference type="Proteomes" id="UP000177652"/>
    </source>
</evidence>
<accession>A0A1F6DV89</accession>
<evidence type="ECO:0000313" key="1">
    <source>
        <dbReference type="EMBL" id="OGG65341.1"/>
    </source>
</evidence>
<dbReference type="EMBL" id="MFLK01000051">
    <property type="protein sequence ID" value="OGG65341.1"/>
    <property type="molecule type" value="Genomic_DNA"/>
</dbReference>
<gene>
    <name evidence="1" type="ORF">A3D71_00100</name>
</gene>
<name>A0A1F6DV89_9BACT</name>
<comment type="caution">
    <text evidence="1">The sequence shown here is derived from an EMBL/GenBank/DDBJ whole genome shotgun (WGS) entry which is preliminary data.</text>
</comment>
<dbReference type="AlphaFoldDB" id="A0A1F6DV89"/>
<dbReference type="Proteomes" id="UP000177652">
    <property type="component" value="Unassembled WGS sequence"/>
</dbReference>
<sequence length="73" mass="8319">MSPAEFFEKAKAGSRIRYDKDFHMDVRITFISRLCGYAIGRQVGTKRRVYLMLSGGMLKEGISGSFVNLEFFS</sequence>
<proteinExistence type="predicted"/>
<organism evidence="1 2">
    <name type="scientific">Candidatus Kaiserbacteria bacterium RIFCSPHIGHO2_02_FULL_55_20</name>
    <dbReference type="NCBI Taxonomy" id="1798497"/>
    <lineage>
        <taxon>Bacteria</taxon>
        <taxon>Candidatus Kaiseribacteriota</taxon>
    </lineage>
</organism>
<reference evidence="1 2" key="1">
    <citation type="journal article" date="2016" name="Nat. Commun.">
        <title>Thousands of microbial genomes shed light on interconnected biogeochemical processes in an aquifer system.</title>
        <authorList>
            <person name="Anantharaman K."/>
            <person name="Brown C.T."/>
            <person name="Hug L.A."/>
            <person name="Sharon I."/>
            <person name="Castelle C.J."/>
            <person name="Probst A.J."/>
            <person name="Thomas B.C."/>
            <person name="Singh A."/>
            <person name="Wilkins M.J."/>
            <person name="Karaoz U."/>
            <person name="Brodie E.L."/>
            <person name="Williams K.H."/>
            <person name="Hubbard S.S."/>
            <person name="Banfield J.F."/>
        </authorList>
    </citation>
    <scope>NUCLEOTIDE SEQUENCE [LARGE SCALE GENOMIC DNA]</scope>
</reference>
<protein>
    <submittedName>
        <fullName evidence="1">Uncharacterized protein</fullName>
    </submittedName>
</protein>